<accession>A0ABT5GDE9</accession>
<protein>
    <recommendedName>
        <fullName evidence="4">NERD domain-containing protein</fullName>
    </recommendedName>
</protein>
<proteinExistence type="predicted"/>
<dbReference type="RefSeq" id="WP_272460874.1">
    <property type="nucleotide sequence ID" value="NZ_JAPFQL010000009.1"/>
</dbReference>
<evidence type="ECO:0000256" key="1">
    <source>
        <dbReference type="SAM" id="Phobius"/>
    </source>
</evidence>
<reference evidence="2 3" key="1">
    <citation type="submission" date="2022-11" db="EMBL/GenBank/DDBJ databases">
        <title>Anaerobic phenanthrene biodegradation by a DNRA strain PheN6.</title>
        <authorList>
            <person name="Zhang Z."/>
        </authorList>
    </citation>
    <scope>NUCLEOTIDE SEQUENCE [LARGE SCALE GENOMIC DNA]</scope>
    <source>
        <strain evidence="2 3">PheN6</strain>
    </source>
</reference>
<gene>
    <name evidence="2" type="ORF">OO014_03440</name>
</gene>
<evidence type="ECO:0008006" key="4">
    <source>
        <dbReference type="Google" id="ProtNLM"/>
    </source>
</evidence>
<sequence length="144" mass="15668">MVVLVGLTFSMLGVVMLTMPREPGVTQPTYVSGLVIGAVCVVLGLPFVWGGARMGILRDGQCLRVRQLFSRARPLCPEDITGFIIDEVEHHTLPLMQIQPGIVLADGTRIEISGLATYRVIPGSTRRVQTAVGRMAEWTGRPLL</sequence>
<keyword evidence="1" id="KW-1133">Transmembrane helix</keyword>
<dbReference type="EMBL" id="JAPFQL010000009">
    <property type="protein sequence ID" value="MDC5696297.1"/>
    <property type="molecule type" value="Genomic_DNA"/>
</dbReference>
<keyword evidence="3" id="KW-1185">Reference proteome</keyword>
<name>A0ABT5GDE9_9MICO</name>
<dbReference type="Proteomes" id="UP001150259">
    <property type="component" value="Unassembled WGS sequence"/>
</dbReference>
<keyword evidence="1" id="KW-0812">Transmembrane</keyword>
<evidence type="ECO:0000313" key="2">
    <source>
        <dbReference type="EMBL" id="MDC5696297.1"/>
    </source>
</evidence>
<keyword evidence="1" id="KW-0472">Membrane</keyword>
<comment type="caution">
    <text evidence="2">The sequence shown here is derived from an EMBL/GenBank/DDBJ whole genome shotgun (WGS) entry which is preliminary data.</text>
</comment>
<feature type="transmembrane region" description="Helical" evidence="1">
    <location>
        <begin position="30"/>
        <end position="49"/>
    </location>
</feature>
<evidence type="ECO:0000313" key="3">
    <source>
        <dbReference type="Proteomes" id="UP001150259"/>
    </source>
</evidence>
<organism evidence="2 3">
    <name type="scientific">Intrasporangium calvum</name>
    <dbReference type="NCBI Taxonomy" id="53358"/>
    <lineage>
        <taxon>Bacteria</taxon>
        <taxon>Bacillati</taxon>
        <taxon>Actinomycetota</taxon>
        <taxon>Actinomycetes</taxon>
        <taxon>Micrococcales</taxon>
        <taxon>Intrasporangiaceae</taxon>
        <taxon>Intrasporangium</taxon>
    </lineage>
</organism>